<name>A0A7J6GSL0_CANSA</name>
<evidence type="ECO:0000313" key="3">
    <source>
        <dbReference type="EMBL" id="KAF4397371.1"/>
    </source>
</evidence>
<comment type="caution">
    <text evidence="2">The sequence shown here is derived from an EMBL/GenBank/DDBJ whole genome shotgun (WGS) entry which is preliminary data.</text>
</comment>
<accession>A0A7J6GSL0</accession>
<dbReference type="EMBL" id="JAATIQ010000033">
    <property type="protein sequence ID" value="KAF4397371.1"/>
    <property type="molecule type" value="Genomic_DNA"/>
</dbReference>
<proteinExistence type="predicted"/>
<dbReference type="AlphaFoldDB" id="A0A7J6GSL0"/>
<evidence type="ECO:0000313" key="2">
    <source>
        <dbReference type="EMBL" id="KAF4385895.1"/>
    </source>
</evidence>
<feature type="region of interest" description="Disordered" evidence="1">
    <location>
        <begin position="71"/>
        <end position="125"/>
    </location>
</feature>
<dbReference type="Proteomes" id="UP000525078">
    <property type="component" value="Unassembled WGS sequence"/>
</dbReference>
<evidence type="ECO:0000313" key="4">
    <source>
        <dbReference type="Proteomes" id="UP000525078"/>
    </source>
</evidence>
<keyword evidence="5" id="KW-1185">Reference proteome</keyword>
<dbReference type="EMBL" id="JAATIP010000044">
    <property type="protein sequence ID" value="KAF4385895.1"/>
    <property type="molecule type" value="Genomic_DNA"/>
</dbReference>
<gene>
    <name evidence="2" type="ORF">F8388_010451</name>
    <name evidence="3" type="ORF">G4B88_027111</name>
</gene>
<organism evidence="2 4">
    <name type="scientific">Cannabis sativa</name>
    <name type="common">Hemp</name>
    <name type="synonym">Marijuana</name>
    <dbReference type="NCBI Taxonomy" id="3483"/>
    <lineage>
        <taxon>Eukaryota</taxon>
        <taxon>Viridiplantae</taxon>
        <taxon>Streptophyta</taxon>
        <taxon>Embryophyta</taxon>
        <taxon>Tracheophyta</taxon>
        <taxon>Spermatophyta</taxon>
        <taxon>Magnoliopsida</taxon>
        <taxon>eudicotyledons</taxon>
        <taxon>Gunneridae</taxon>
        <taxon>Pentapetalae</taxon>
        <taxon>rosids</taxon>
        <taxon>fabids</taxon>
        <taxon>Rosales</taxon>
        <taxon>Cannabaceae</taxon>
        <taxon>Cannabis</taxon>
    </lineage>
</organism>
<evidence type="ECO:0000313" key="5">
    <source>
        <dbReference type="Proteomes" id="UP000583929"/>
    </source>
</evidence>
<feature type="compositionally biased region" description="Polar residues" evidence="1">
    <location>
        <begin position="79"/>
        <end position="91"/>
    </location>
</feature>
<protein>
    <submittedName>
        <fullName evidence="2">Uncharacterized protein</fullName>
    </submittedName>
</protein>
<reference evidence="4 5" key="1">
    <citation type="journal article" date="2020" name="bioRxiv">
        <title>Sequence and annotation of 42 cannabis genomes reveals extensive copy number variation in cannabinoid synthesis and pathogen resistance genes.</title>
        <authorList>
            <person name="Mckernan K.J."/>
            <person name="Helbert Y."/>
            <person name="Kane L.T."/>
            <person name="Ebling H."/>
            <person name="Zhang L."/>
            <person name="Liu B."/>
            <person name="Eaton Z."/>
            <person name="Mclaughlin S."/>
            <person name="Kingan S."/>
            <person name="Baybayan P."/>
            <person name="Concepcion G."/>
            <person name="Jordan M."/>
            <person name="Riva A."/>
            <person name="Barbazuk W."/>
            <person name="Harkins T."/>
        </authorList>
    </citation>
    <scope>NUCLEOTIDE SEQUENCE [LARGE SCALE GENOMIC DNA]</scope>
    <source>
        <strain evidence="4 5">cv. Jamaican Lion 4</strain>
        <strain evidence="3">Father</strain>
        <strain evidence="2">Mother</strain>
        <tissue evidence="2">Leaf</tissue>
    </source>
</reference>
<sequence>MVMASIEFNQLTISRLMLMQLYLKKKIRIALELWHKTVQVNLLKSKHVIRRHPSFPSECCFSEARTLQGSHQGDHAKHSYQSLDDGSSCIHSKTHSVPVIPPNSQSPKRPLRTPPPQSGKRHHFSLPRALQRLQIFLQ</sequence>
<evidence type="ECO:0000256" key="1">
    <source>
        <dbReference type="SAM" id="MobiDB-lite"/>
    </source>
</evidence>
<dbReference type="Proteomes" id="UP000583929">
    <property type="component" value="Unassembled WGS sequence"/>
</dbReference>